<sequence>MSLQGLGLISPFLRQPSYQCQFEVSSFSPTLPPILKYGRRQAVGRLLQQWIERPETDPSVQLCPILPSKLKFKDLEKFKQLEIDTDTPAYLPLQIEHEFGDLGIMGPTGGAWEKIHIAESDAPLNPKHPEISMWEGLIAPGVLIVEEIKRTKGVFMSEVCQAIYQNHFPIDTLKYVYLLDVCNKDTRSFVRDELYTGYNGLSWPDAQIRDWVSGTPEFEALLGTKLGQTVAYLVLGAFKRGTRRISRIRIYDSFEALQLQFAIEEIEHIVPTYNLTQSPSARSTRSTSRRLRNIESRKRKVDWDEETEGKKVQSQWSP</sequence>
<feature type="compositionally biased region" description="Low complexity" evidence="1">
    <location>
        <begin position="277"/>
        <end position="286"/>
    </location>
</feature>
<feature type="region of interest" description="Disordered" evidence="1">
    <location>
        <begin position="277"/>
        <end position="318"/>
    </location>
</feature>
<name>A0A0G4PBJ8_PENC3</name>
<dbReference type="AlphaFoldDB" id="A0A0G4PBJ8"/>
<organism evidence="2 3">
    <name type="scientific">Penicillium camemberti (strain FM 013)</name>
    <dbReference type="NCBI Taxonomy" id="1429867"/>
    <lineage>
        <taxon>Eukaryota</taxon>
        <taxon>Fungi</taxon>
        <taxon>Dikarya</taxon>
        <taxon>Ascomycota</taxon>
        <taxon>Pezizomycotina</taxon>
        <taxon>Eurotiomycetes</taxon>
        <taxon>Eurotiomycetidae</taxon>
        <taxon>Eurotiales</taxon>
        <taxon>Aspergillaceae</taxon>
        <taxon>Penicillium</taxon>
    </lineage>
</organism>
<gene>
    <name evidence="2" type="ORF">PCAMFM013_S010g000129</name>
</gene>
<evidence type="ECO:0000313" key="2">
    <source>
        <dbReference type="EMBL" id="CRL23691.1"/>
    </source>
</evidence>
<dbReference type="EMBL" id="HG793143">
    <property type="protein sequence ID" value="CRL23691.1"/>
    <property type="molecule type" value="Genomic_DNA"/>
</dbReference>
<proteinExistence type="predicted"/>
<evidence type="ECO:0000256" key="1">
    <source>
        <dbReference type="SAM" id="MobiDB-lite"/>
    </source>
</evidence>
<reference evidence="2 3" key="1">
    <citation type="journal article" date="2014" name="Nat. Commun.">
        <title>Multiple recent horizontal transfers of a large genomic region in cheese making fungi.</title>
        <authorList>
            <person name="Cheeseman K."/>
            <person name="Ropars J."/>
            <person name="Renault P."/>
            <person name="Dupont J."/>
            <person name="Gouzy J."/>
            <person name="Branca A."/>
            <person name="Abraham A.L."/>
            <person name="Ceppi M."/>
            <person name="Conseiller E."/>
            <person name="Debuchy R."/>
            <person name="Malagnac F."/>
            <person name="Goarin A."/>
            <person name="Silar P."/>
            <person name="Lacoste S."/>
            <person name="Sallet E."/>
            <person name="Bensimon A."/>
            <person name="Giraud T."/>
            <person name="Brygoo Y."/>
        </authorList>
    </citation>
    <scope>NUCLEOTIDE SEQUENCE [LARGE SCALE GENOMIC DNA]</scope>
    <source>
        <strain evidence="3">FM 013</strain>
    </source>
</reference>
<accession>A0A0G4PBJ8</accession>
<keyword evidence="3" id="KW-1185">Reference proteome</keyword>
<protein>
    <submittedName>
        <fullName evidence="2">Str. FM013</fullName>
    </submittedName>
</protein>
<dbReference type="Proteomes" id="UP000053732">
    <property type="component" value="Unassembled WGS sequence"/>
</dbReference>
<evidence type="ECO:0000313" key="3">
    <source>
        <dbReference type="Proteomes" id="UP000053732"/>
    </source>
</evidence>